<dbReference type="PANTHER" id="PTHR32089:SF112">
    <property type="entry name" value="LYSOZYME-LIKE PROTEIN-RELATED"/>
    <property type="match status" value="1"/>
</dbReference>
<protein>
    <recommendedName>
        <fullName evidence="4">Methyl-accepting transducer domain-containing protein</fullName>
    </recommendedName>
</protein>
<reference evidence="5 6" key="1">
    <citation type="submission" date="2024-02" db="EMBL/GenBank/DDBJ databases">
        <title>Herpetosiphon gulosus NBRC 112829.</title>
        <authorList>
            <person name="Ichikawa N."/>
            <person name="Katano-Makiyama Y."/>
            <person name="Hidaka K."/>
        </authorList>
    </citation>
    <scope>NUCLEOTIDE SEQUENCE [LARGE SCALE GENOMIC DNA]</scope>
    <source>
        <strain evidence="5 6">NBRC 112829</strain>
    </source>
</reference>
<keyword evidence="1 2" id="KW-0807">Transducer</keyword>
<keyword evidence="6" id="KW-1185">Reference proteome</keyword>
<dbReference type="Gene3D" id="1.10.287.950">
    <property type="entry name" value="Methyl-accepting chemotaxis protein"/>
    <property type="match status" value="1"/>
</dbReference>
<evidence type="ECO:0000256" key="1">
    <source>
        <dbReference type="ARBA" id="ARBA00023224"/>
    </source>
</evidence>
<keyword evidence="3" id="KW-1133">Transmembrane helix</keyword>
<evidence type="ECO:0000313" key="6">
    <source>
        <dbReference type="Proteomes" id="UP001428290"/>
    </source>
</evidence>
<keyword evidence="3" id="KW-0472">Membrane</keyword>
<dbReference type="SMART" id="SM00283">
    <property type="entry name" value="MA"/>
    <property type="match status" value="1"/>
</dbReference>
<name>A0ABP9WWR5_9CHLR</name>
<evidence type="ECO:0000256" key="2">
    <source>
        <dbReference type="PROSITE-ProRule" id="PRU00284"/>
    </source>
</evidence>
<proteinExistence type="predicted"/>
<evidence type="ECO:0000313" key="5">
    <source>
        <dbReference type="EMBL" id="GAA5527559.1"/>
    </source>
</evidence>
<feature type="domain" description="Methyl-accepting transducer" evidence="4">
    <location>
        <begin position="225"/>
        <end position="461"/>
    </location>
</feature>
<comment type="caution">
    <text evidence="5">The sequence shown here is derived from an EMBL/GenBank/DDBJ whole genome shotgun (WGS) entry which is preliminary data.</text>
</comment>
<dbReference type="InterPro" id="IPR004089">
    <property type="entry name" value="MCPsignal_dom"/>
</dbReference>
<dbReference type="PANTHER" id="PTHR32089">
    <property type="entry name" value="METHYL-ACCEPTING CHEMOTAXIS PROTEIN MCPB"/>
    <property type="match status" value="1"/>
</dbReference>
<accession>A0ABP9WWR5</accession>
<feature type="transmembrane region" description="Helical" evidence="3">
    <location>
        <begin position="131"/>
        <end position="148"/>
    </location>
</feature>
<sequence length="499" mass="53415">MANLGSLFSLDFTNLTDRRRVIMRIVALAALVVPFLVVLVAWIYERNNPQLWNALGVLFVSMGAVWLIALLSLRMIRQGQDQIATYVLIGTISLAALACAVRYGGIDQSLIVSLLLVMLFIVGLVATWREIVAYGVSITLAYGMLLLLKDSLASFQVTTLTAANNAGVYGVGAVLFFVGLATTIVLTTIFSRALGEYSLKSEQWTSDLMRANEQLIEKNIQQIELGTDLSFAATELSAASQQQASGATEQASAVAEVSSTIEELGFTARQIASASDQVSIAAQQTLTSLAMGQQSVDEAIQGMERIKQRVQEVSSRVLSLGERSHHISEIIALIDDVSDETHLLALNAAIEAAGAGEHGRRFAVVAAEVKSLANRTLAASREVKDVIAEIQAATNASVLATEESVKEVEQGVSLAHRAGQEMDSIVVLGEHTAQLAQEISLATAQQQTASEQVVETMREIAEVSRQTAAGSRQTADAASKLTAIANRLHSLVNIEAHTR</sequence>
<feature type="transmembrane region" description="Helical" evidence="3">
    <location>
        <begin position="50"/>
        <end position="71"/>
    </location>
</feature>
<feature type="transmembrane region" description="Helical" evidence="3">
    <location>
        <begin position="21"/>
        <end position="44"/>
    </location>
</feature>
<evidence type="ECO:0000259" key="4">
    <source>
        <dbReference type="PROSITE" id="PS50111"/>
    </source>
</evidence>
<dbReference type="EMBL" id="BAABRU010000004">
    <property type="protein sequence ID" value="GAA5527559.1"/>
    <property type="molecule type" value="Genomic_DNA"/>
</dbReference>
<feature type="transmembrane region" description="Helical" evidence="3">
    <location>
        <begin position="168"/>
        <end position="190"/>
    </location>
</feature>
<evidence type="ECO:0000256" key="3">
    <source>
        <dbReference type="SAM" id="Phobius"/>
    </source>
</evidence>
<dbReference type="Proteomes" id="UP001428290">
    <property type="component" value="Unassembled WGS sequence"/>
</dbReference>
<dbReference type="SUPFAM" id="SSF58104">
    <property type="entry name" value="Methyl-accepting chemotaxis protein (MCP) signaling domain"/>
    <property type="match status" value="1"/>
</dbReference>
<dbReference type="PROSITE" id="PS50111">
    <property type="entry name" value="CHEMOTAXIS_TRANSDUC_2"/>
    <property type="match status" value="1"/>
</dbReference>
<organism evidence="5 6">
    <name type="scientific">Herpetosiphon gulosus</name>
    <dbReference type="NCBI Taxonomy" id="1973496"/>
    <lineage>
        <taxon>Bacteria</taxon>
        <taxon>Bacillati</taxon>
        <taxon>Chloroflexota</taxon>
        <taxon>Chloroflexia</taxon>
        <taxon>Herpetosiphonales</taxon>
        <taxon>Herpetosiphonaceae</taxon>
        <taxon>Herpetosiphon</taxon>
    </lineage>
</organism>
<dbReference type="RefSeq" id="WP_345721183.1">
    <property type="nucleotide sequence ID" value="NZ_BAABRU010000004.1"/>
</dbReference>
<dbReference type="Pfam" id="PF00015">
    <property type="entry name" value="MCPsignal"/>
    <property type="match status" value="1"/>
</dbReference>
<feature type="transmembrane region" description="Helical" evidence="3">
    <location>
        <begin position="109"/>
        <end position="126"/>
    </location>
</feature>
<feature type="transmembrane region" description="Helical" evidence="3">
    <location>
        <begin position="83"/>
        <end position="103"/>
    </location>
</feature>
<gene>
    <name evidence="5" type="ORF">Hgul01_01346</name>
</gene>
<keyword evidence="3" id="KW-0812">Transmembrane</keyword>